<proteinExistence type="predicted"/>
<dbReference type="Proteomes" id="UP000053669">
    <property type="component" value="Unassembled WGS sequence"/>
</dbReference>
<gene>
    <name evidence="1" type="ORF">AQJ46_46735</name>
</gene>
<evidence type="ECO:0000313" key="1">
    <source>
        <dbReference type="EMBL" id="KUN57567.1"/>
    </source>
</evidence>
<dbReference type="EMBL" id="LMWU01000070">
    <property type="protein sequence ID" value="KUN57567.1"/>
    <property type="molecule type" value="Genomic_DNA"/>
</dbReference>
<comment type="caution">
    <text evidence="1">The sequence shown here is derived from an EMBL/GenBank/DDBJ whole genome shotgun (WGS) entry which is preliminary data.</text>
</comment>
<name>A0A101RL07_9ACTN</name>
<evidence type="ECO:0000313" key="2">
    <source>
        <dbReference type="Proteomes" id="UP000053669"/>
    </source>
</evidence>
<dbReference type="AlphaFoldDB" id="A0A101RL07"/>
<sequence>MSPREADEVSVTQPVPAPVYLREYQQLLLANVLVDRAGRPLRSGRCPTCDSLVDGYTCPGSLPCLRCRAEPGRRCRRPSGHTADRWHADRITAAEAVDQRRAETNDLTLLAPWPS</sequence>
<dbReference type="RefSeq" id="WP_059211447.1">
    <property type="nucleotide sequence ID" value="NZ_KQ948681.1"/>
</dbReference>
<protein>
    <submittedName>
        <fullName evidence="1">Uncharacterized protein</fullName>
    </submittedName>
</protein>
<organism evidence="1 2">
    <name type="scientific">Streptomyces canus</name>
    <dbReference type="NCBI Taxonomy" id="58343"/>
    <lineage>
        <taxon>Bacteria</taxon>
        <taxon>Bacillati</taxon>
        <taxon>Actinomycetota</taxon>
        <taxon>Actinomycetes</taxon>
        <taxon>Kitasatosporales</taxon>
        <taxon>Streptomycetaceae</taxon>
        <taxon>Streptomyces</taxon>
        <taxon>Streptomyces aurantiacus group</taxon>
    </lineage>
</organism>
<dbReference type="STRING" id="58343.AQJ46_46735"/>
<reference evidence="1 2" key="1">
    <citation type="submission" date="2015-10" db="EMBL/GenBank/DDBJ databases">
        <title>Draft genome sequence of Streptomyces canus DSM 40017, type strain for the species Streptomyces canus.</title>
        <authorList>
            <person name="Ruckert C."/>
            <person name="Winkler A."/>
            <person name="Kalinowski J."/>
            <person name="Kampfer P."/>
            <person name="Glaeser S."/>
        </authorList>
    </citation>
    <scope>NUCLEOTIDE SEQUENCE [LARGE SCALE GENOMIC DNA]</scope>
    <source>
        <strain evidence="1 2">DSM 40017</strain>
    </source>
</reference>
<accession>A0A101RL07</accession>